<dbReference type="NCBIfam" id="TIGR03083">
    <property type="entry name" value="maleylpyruvate isomerase family mycothiol-dependent enzyme"/>
    <property type="match status" value="1"/>
</dbReference>
<protein>
    <submittedName>
        <fullName evidence="2">Maleylpyruvate isomerase family mycothiol-dependent enzyme</fullName>
    </submittedName>
</protein>
<feature type="domain" description="Mycothiol-dependent maleylpyruvate isomerase metal-binding" evidence="1">
    <location>
        <begin position="11"/>
        <end position="146"/>
    </location>
</feature>
<reference evidence="2 3" key="1">
    <citation type="submission" date="2020-10" db="EMBL/GenBank/DDBJ databases">
        <title>Connecting structure to function with the recovery of over 1000 high-quality activated sludge metagenome-assembled genomes encoding full-length rRNA genes using long-read sequencing.</title>
        <authorList>
            <person name="Singleton C.M."/>
            <person name="Petriglieri F."/>
            <person name="Kristensen J.M."/>
            <person name="Kirkegaard R.H."/>
            <person name="Michaelsen T.Y."/>
            <person name="Andersen M.H."/>
            <person name="Karst S.M."/>
            <person name="Dueholm M.S."/>
            <person name="Nielsen P.H."/>
            <person name="Albertsen M."/>
        </authorList>
    </citation>
    <scope>NUCLEOTIDE SEQUENCE [LARGE SCALE GENOMIC DNA]</scope>
    <source>
        <strain evidence="2">AalE_18-Q3-R2-46_BAT3C.188</strain>
    </source>
</reference>
<dbReference type="SUPFAM" id="SSF109854">
    <property type="entry name" value="DinB/YfiT-like putative metalloenzymes"/>
    <property type="match status" value="1"/>
</dbReference>
<dbReference type="GO" id="GO:0046872">
    <property type="term" value="F:metal ion binding"/>
    <property type="evidence" value="ECO:0007669"/>
    <property type="project" value="InterPro"/>
</dbReference>
<dbReference type="Gene3D" id="1.20.120.450">
    <property type="entry name" value="dinb family like domain"/>
    <property type="match status" value="1"/>
</dbReference>
<sequence>MTTDTSWADVAAATAALLETAYGMREGDQAADSLCAGWTRGHVLTHVARNADAIGNLVTWAVTGVPTPMYASAEAREADIEAGSARSVADLVADVEASAARLADQTADLAPAHDAVEIELRGGWRIRASELAWRRLREVAYHHVDLDAGFGFADLPPDLTSALLADEVAGLRRHPQAPALTLHTTTGEEFTVGAGTAYVTGTPAALLGWLARGLTEGLATDGALPHLPKGS</sequence>
<evidence type="ECO:0000313" key="3">
    <source>
        <dbReference type="Proteomes" id="UP000718281"/>
    </source>
</evidence>
<dbReference type="SUPFAM" id="SSF55718">
    <property type="entry name" value="SCP-like"/>
    <property type="match status" value="1"/>
</dbReference>
<organism evidence="2 3">
    <name type="scientific">Candidatus Phosphoribacter hodrii</name>
    <dbReference type="NCBI Taxonomy" id="2953743"/>
    <lineage>
        <taxon>Bacteria</taxon>
        <taxon>Bacillati</taxon>
        <taxon>Actinomycetota</taxon>
        <taxon>Actinomycetes</taxon>
        <taxon>Micrococcales</taxon>
        <taxon>Dermatophilaceae</taxon>
        <taxon>Candidatus Phosphoribacter</taxon>
    </lineage>
</organism>
<dbReference type="AlphaFoldDB" id="A0A935CDC4"/>
<comment type="caution">
    <text evidence="2">The sequence shown here is derived from an EMBL/GenBank/DDBJ whole genome shotgun (WGS) entry which is preliminary data.</text>
</comment>
<name>A0A935CDC4_9MICO</name>
<dbReference type="Proteomes" id="UP000718281">
    <property type="component" value="Unassembled WGS sequence"/>
</dbReference>
<dbReference type="InterPro" id="IPR036527">
    <property type="entry name" value="SCP2_sterol-bd_dom_sf"/>
</dbReference>
<proteinExistence type="predicted"/>
<dbReference type="EMBL" id="JADIXZ010000003">
    <property type="protein sequence ID" value="MBK6300290.1"/>
    <property type="molecule type" value="Genomic_DNA"/>
</dbReference>
<dbReference type="GO" id="GO:0016853">
    <property type="term" value="F:isomerase activity"/>
    <property type="evidence" value="ECO:0007669"/>
    <property type="project" value="UniProtKB-KW"/>
</dbReference>
<dbReference type="Pfam" id="PF11716">
    <property type="entry name" value="MDMPI_N"/>
    <property type="match status" value="1"/>
</dbReference>
<evidence type="ECO:0000313" key="2">
    <source>
        <dbReference type="EMBL" id="MBK6300290.1"/>
    </source>
</evidence>
<dbReference type="InterPro" id="IPR034660">
    <property type="entry name" value="DinB/YfiT-like"/>
</dbReference>
<accession>A0A935CDC4</accession>
<dbReference type="InterPro" id="IPR024344">
    <property type="entry name" value="MDMPI_metal-binding"/>
</dbReference>
<keyword evidence="2" id="KW-0413">Isomerase</keyword>
<gene>
    <name evidence="2" type="ORF">IPF40_04270</name>
</gene>
<evidence type="ECO:0000259" key="1">
    <source>
        <dbReference type="Pfam" id="PF11716"/>
    </source>
</evidence>
<dbReference type="InterPro" id="IPR017517">
    <property type="entry name" value="Maleyloyr_isom"/>
</dbReference>
<dbReference type="Gene3D" id="3.30.1050.20">
    <property type="match status" value="1"/>
</dbReference>